<proteinExistence type="predicted"/>
<evidence type="ECO:0000313" key="2">
    <source>
        <dbReference type="Proteomes" id="UP000823612"/>
    </source>
</evidence>
<accession>A0A9D9DV82</accession>
<dbReference type="Proteomes" id="UP000823612">
    <property type="component" value="Unassembled WGS sequence"/>
</dbReference>
<protein>
    <submittedName>
        <fullName evidence="1">Uncharacterized protein</fullName>
    </submittedName>
</protein>
<comment type="caution">
    <text evidence="1">The sequence shown here is derived from an EMBL/GenBank/DDBJ whole genome shotgun (WGS) entry which is preliminary data.</text>
</comment>
<gene>
    <name evidence="1" type="ORF">IAB08_05580</name>
</gene>
<dbReference type="EMBL" id="JADIMZ010000086">
    <property type="protein sequence ID" value="MBO8432745.1"/>
    <property type="molecule type" value="Genomic_DNA"/>
</dbReference>
<organism evidence="1 2">
    <name type="scientific">Candidatus Pullibacteroides excrementavium</name>
    <dbReference type="NCBI Taxonomy" id="2840905"/>
    <lineage>
        <taxon>Bacteria</taxon>
        <taxon>Pseudomonadati</taxon>
        <taxon>Bacteroidota</taxon>
        <taxon>Bacteroidia</taxon>
        <taxon>Bacteroidales</taxon>
        <taxon>Candidatus Pullibacteroides</taxon>
    </lineage>
</organism>
<name>A0A9D9DV82_9BACT</name>
<reference evidence="1" key="1">
    <citation type="submission" date="2020-10" db="EMBL/GenBank/DDBJ databases">
        <authorList>
            <person name="Gilroy R."/>
        </authorList>
    </citation>
    <scope>NUCLEOTIDE SEQUENCE</scope>
    <source>
        <strain evidence="1">2889</strain>
    </source>
</reference>
<dbReference type="AlphaFoldDB" id="A0A9D9DV82"/>
<reference evidence="1" key="2">
    <citation type="journal article" date="2021" name="PeerJ">
        <title>Extensive microbial diversity within the chicken gut microbiome revealed by metagenomics and culture.</title>
        <authorList>
            <person name="Gilroy R."/>
            <person name="Ravi A."/>
            <person name="Getino M."/>
            <person name="Pursley I."/>
            <person name="Horton D.L."/>
            <person name="Alikhan N.F."/>
            <person name="Baker D."/>
            <person name="Gharbi K."/>
            <person name="Hall N."/>
            <person name="Watson M."/>
            <person name="Adriaenssens E.M."/>
            <person name="Foster-Nyarko E."/>
            <person name="Jarju S."/>
            <person name="Secka A."/>
            <person name="Antonio M."/>
            <person name="Oren A."/>
            <person name="Chaudhuri R.R."/>
            <person name="La Ragione R."/>
            <person name="Hildebrand F."/>
            <person name="Pallen M.J."/>
        </authorList>
    </citation>
    <scope>NUCLEOTIDE SEQUENCE</scope>
    <source>
        <strain evidence="1">2889</strain>
    </source>
</reference>
<sequence length="413" mass="44084">MDYKFHRINTVPAKSEPGCVYFENSTKKIKLGEDDGSYVEFGGGSSVQPSPNDVIIDISLVQETEGSVEEEPELVTLLQKYATAANSGASVMPKLFVKETKEVRGATVSFMYPASFNGNVLEVEGKTIIYPGLLSYTKMNPESGIFNVATTFATIVYAANTFAIMGIKTIAMSGSGSASKVLAENGTWVSLPSITVDSEMSDTSSNPVQNKIVKAALDGKGDIIVIDQNEYLNGPISSAHLNALKSGGKMLYVRIPAGEVGGSMYMSFMPCAYIYNTTALYISRLEPITAGTRLFMKLYDKDTGVLKETYAVVLKSDGDGTKFLNDQGEYSAPPTQERGTVVFFSSGISSSVSGKGLAVKKSSLKPTGITPVVGKDIVIQVTSGIIGLITSSDLQNYYLSYDNGALLQGIINS</sequence>
<evidence type="ECO:0000313" key="1">
    <source>
        <dbReference type="EMBL" id="MBO8432745.1"/>
    </source>
</evidence>